<protein>
    <recommendedName>
        <fullName evidence="4">Secreted protein</fullName>
    </recommendedName>
</protein>
<organism evidence="2 3">
    <name type="scientific">Clathrospora elynae</name>
    <dbReference type="NCBI Taxonomy" id="706981"/>
    <lineage>
        <taxon>Eukaryota</taxon>
        <taxon>Fungi</taxon>
        <taxon>Dikarya</taxon>
        <taxon>Ascomycota</taxon>
        <taxon>Pezizomycotina</taxon>
        <taxon>Dothideomycetes</taxon>
        <taxon>Pleosporomycetidae</taxon>
        <taxon>Pleosporales</taxon>
        <taxon>Diademaceae</taxon>
        <taxon>Clathrospora</taxon>
    </lineage>
</organism>
<dbReference type="AlphaFoldDB" id="A0A6A5SMB8"/>
<name>A0A6A5SMB8_9PLEO</name>
<dbReference type="EMBL" id="ML976076">
    <property type="protein sequence ID" value="KAF1939706.1"/>
    <property type="molecule type" value="Genomic_DNA"/>
</dbReference>
<feature type="chain" id="PRO_5025528637" description="Secreted protein" evidence="1">
    <location>
        <begin position="25"/>
        <end position="74"/>
    </location>
</feature>
<evidence type="ECO:0000256" key="1">
    <source>
        <dbReference type="SAM" id="SignalP"/>
    </source>
</evidence>
<accession>A0A6A5SMB8</accession>
<proteinExistence type="predicted"/>
<gene>
    <name evidence="2" type="ORF">EJ02DRAFT_252115</name>
</gene>
<keyword evidence="3" id="KW-1185">Reference proteome</keyword>
<evidence type="ECO:0000313" key="3">
    <source>
        <dbReference type="Proteomes" id="UP000800038"/>
    </source>
</evidence>
<dbReference type="Proteomes" id="UP000800038">
    <property type="component" value="Unassembled WGS sequence"/>
</dbReference>
<keyword evidence="1" id="KW-0732">Signal</keyword>
<evidence type="ECO:0000313" key="2">
    <source>
        <dbReference type="EMBL" id="KAF1939706.1"/>
    </source>
</evidence>
<sequence>MSNRRPALLYFRTCLSCVVVVHQALQTTECWLADRVRRMVCDECRSLKVGIPAAAVTVHRALTRNSARTYRRLL</sequence>
<evidence type="ECO:0008006" key="4">
    <source>
        <dbReference type="Google" id="ProtNLM"/>
    </source>
</evidence>
<reference evidence="2" key="1">
    <citation type="journal article" date="2020" name="Stud. Mycol.">
        <title>101 Dothideomycetes genomes: a test case for predicting lifestyles and emergence of pathogens.</title>
        <authorList>
            <person name="Haridas S."/>
            <person name="Albert R."/>
            <person name="Binder M."/>
            <person name="Bloem J."/>
            <person name="Labutti K."/>
            <person name="Salamov A."/>
            <person name="Andreopoulos B."/>
            <person name="Baker S."/>
            <person name="Barry K."/>
            <person name="Bills G."/>
            <person name="Bluhm B."/>
            <person name="Cannon C."/>
            <person name="Castanera R."/>
            <person name="Culley D."/>
            <person name="Daum C."/>
            <person name="Ezra D."/>
            <person name="Gonzalez J."/>
            <person name="Henrissat B."/>
            <person name="Kuo A."/>
            <person name="Liang C."/>
            <person name="Lipzen A."/>
            <person name="Lutzoni F."/>
            <person name="Magnuson J."/>
            <person name="Mondo S."/>
            <person name="Nolan M."/>
            <person name="Ohm R."/>
            <person name="Pangilinan J."/>
            <person name="Park H.-J."/>
            <person name="Ramirez L."/>
            <person name="Alfaro M."/>
            <person name="Sun H."/>
            <person name="Tritt A."/>
            <person name="Yoshinaga Y."/>
            <person name="Zwiers L.-H."/>
            <person name="Turgeon B."/>
            <person name="Goodwin S."/>
            <person name="Spatafora J."/>
            <person name="Crous P."/>
            <person name="Grigoriev I."/>
        </authorList>
    </citation>
    <scope>NUCLEOTIDE SEQUENCE</scope>
    <source>
        <strain evidence="2">CBS 161.51</strain>
    </source>
</reference>
<feature type="signal peptide" evidence="1">
    <location>
        <begin position="1"/>
        <end position="24"/>
    </location>
</feature>